<dbReference type="InterPro" id="IPR050889">
    <property type="entry name" value="Dendritic_Spine_Reg/Scaffold"/>
</dbReference>
<dbReference type="SMART" id="SM00248">
    <property type="entry name" value="ANK"/>
    <property type="match status" value="3"/>
</dbReference>
<dbReference type="Pfam" id="PF13920">
    <property type="entry name" value="zf-C3HC4_3"/>
    <property type="match status" value="1"/>
</dbReference>
<name>A0A6A1W4L2_9ROSI</name>
<evidence type="ECO:0000256" key="3">
    <source>
        <dbReference type="PROSITE-ProRule" id="PRU00023"/>
    </source>
</evidence>
<dbReference type="EMBL" id="RXIC02000021">
    <property type="protein sequence ID" value="KAB1219256.1"/>
    <property type="molecule type" value="Genomic_DNA"/>
</dbReference>
<dbReference type="GO" id="GO:0008270">
    <property type="term" value="F:zinc ion binding"/>
    <property type="evidence" value="ECO:0007669"/>
    <property type="project" value="UniProtKB-KW"/>
</dbReference>
<organism evidence="7 8">
    <name type="scientific">Morella rubra</name>
    <name type="common">Chinese bayberry</name>
    <dbReference type="NCBI Taxonomy" id="262757"/>
    <lineage>
        <taxon>Eukaryota</taxon>
        <taxon>Viridiplantae</taxon>
        <taxon>Streptophyta</taxon>
        <taxon>Embryophyta</taxon>
        <taxon>Tracheophyta</taxon>
        <taxon>Spermatophyta</taxon>
        <taxon>Magnoliopsida</taxon>
        <taxon>eudicotyledons</taxon>
        <taxon>Gunneridae</taxon>
        <taxon>Pentapetalae</taxon>
        <taxon>rosids</taxon>
        <taxon>fabids</taxon>
        <taxon>Fagales</taxon>
        <taxon>Myricaceae</taxon>
        <taxon>Morella</taxon>
    </lineage>
</organism>
<dbReference type="InterPro" id="IPR001841">
    <property type="entry name" value="Znf_RING"/>
</dbReference>
<dbReference type="SUPFAM" id="SSF57850">
    <property type="entry name" value="RING/U-box"/>
    <property type="match status" value="1"/>
</dbReference>
<keyword evidence="1" id="KW-0677">Repeat</keyword>
<dbReference type="CDD" id="cd23129">
    <property type="entry name" value="RING-HC_XBAT35-like"/>
    <property type="match status" value="1"/>
</dbReference>
<comment type="caution">
    <text evidence="7">The sequence shown here is derived from an EMBL/GenBank/DDBJ whole genome shotgun (WGS) entry which is preliminary data.</text>
</comment>
<dbReference type="PROSITE" id="PS50297">
    <property type="entry name" value="ANK_REP_REGION"/>
    <property type="match status" value="2"/>
</dbReference>
<feature type="compositionally biased region" description="Polar residues" evidence="5">
    <location>
        <begin position="421"/>
        <end position="435"/>
    </location>
</feature>
<dbReference type="SMART" id="SM00184">
    <property type="entry name" value="RING"/>
    <property type="match status" value="1"/>
</dbReference>
<proteinExistence type="predicted"/>
<evidence type="ECO:0000313" key="8">
    <source>
        <dbReference type="Proteomes" id="UP000516437"/>
    </source>
</evidence>
<feature type="repeat" description="ANK" evidence="3">
    <location>
        <begin position="75"/>
        <end position="107"/>
    </location>
</feature>
<keyword evidence="2 3" id="KW-0040">ANK repeat</keyword>
<feature type="region of interest" description="Disordered" evidence="5">
    <location>
        <begin position="374"/>
        <end position="435"/>
    </location>
</feature>
<keyword evidence="8" id="KW-1185">Reference proteome</keyword>
<dbReference type="OrthoDB" id="1711136at2759"/>
<dbReference type="AlphaFoldDB" id="A0A6A1W4L2"/>
<dbReference type="PANTHER" id="PTHR24166">
    <property type="entry name" value="ROLLING PEBBLES, ISOFORM B"/>
    <property type="match status" value="1"/>
</dbReference>
<evidence type="ECO:0000259" key="6">
    <source>
        <dbReference type="PROSITE" id="PS50089"/>
    </source>
</evidence>
<keyword evidence="4" id="KW-0863">Zinc-finger</keyword>
<feature type="domain" description="RING-type" evidence="6">
    <location>
        <begin position="496"/>
        <end position="535"/>
    </location>
</feature>
<dbReference type="InterPro" id="IPR036770">
    <property type="entry name" value="Ankyrin_rpt-contain_sf"/>
</dbReference>
<dbReference type="Gene3D" id="3.30.40.10">
    <property type="entry name" value="Zinc/RING finger domain, C3HC4 (zinc finger)"/>
    <property type="match status" value="1"/>
</dbReference>
<dbReference type="Gene3D" id="1.25.40.20">
    <property type="entry name" value="Ankyrin repeat-containing domain"/>
    <property type="match status" value="1"/>
</dbReference>
<feature type="repeat" description="ANK" evidence="3">
    <location>
        <begin position="39"/>
        <end position="72"/>
    </location>
</feature>
<evidence type="ECO:0000256" key="1">
    <source>
        <dbReference type="ARBA" id="ARBA00022737"/>
    </source>
</evidence>
<dbReference type="PANTHER" id="PTHR24166:SF45">
    <property type="entry name" value="E3 UBIQUITIN-PROTEIN LIGASE XBAT35"/>
    <property type="match status" value="1"/>
</dbReference>
<dbReference type="InterPro" id="IPR002110">
    <property type="entry name" value="Ankyrin_rpt"/>
</dbReference>
<dbReference type="SUPFAM" id="SSF48403">
    <property type="entry name" value="Ankyrin repeat"/>
    <property type="match status" value="1"/>
</dbReference>
<reference evidence="7 8" key="1">
    <citation type="journal article" date="2019" name="Plant Biotechnol. J.">
        <title>The red bayberry genome and genetic basis of sex determination.</title>
        <authorList>
            <person name="Jia H.M."/>
            <person name="Jia H.J."/>
            <person name="Cai Q.L."/>
            <person name="Wang Y."/>
            <person name="Zhao H.B."/>
            <person name="Yang W.F."/>
            <person name="Wang G.Y."/>
            <person name="Li Y.H."/>
            <person name="Zhan D.L."/>
            <person name="Shen Y.T."/>
            <person name="Niu Q.F."/>
            <person name="Chang L."/>
            <person name="Qiu J."/>
            <person name="Zhao L."/>
            <person name="Xie H.B."/>
            <person name="Fu W.Y."/>
            <person name="Jin J."/>
            <person name="Li X.W."/>
            <person name="Jiao Y."/>
            <person name="Zhou C.C."/>
            <person name="Tu T."/>
            <person name="Chai C.Y."/>
            <person name="Gao J.L."/>
            <person name="Fan L.J."/>
            <person name="van de Weg E."/>
            <person name="Wang J.Y."/>
            <person name="Gao Z.S."/>
        </authorList>
    </citation>
    <scope>NUCLEOTIDE SEQUENCE [LARGE SCALE GENOMIC DNA]</scope>
    <source>
        <tissue evidence="7">Leaves</tissue>
    </source>
</reference>
<protein>
    <submittedName>
        <fullName evidence="7">Putative E3 ubiquitin-protein ligase XBAT35</fullName>
    </submittedName>
</protein>
<keyword evidence="4" id="KW-0479">Metal-binding</keyword>
<feature type="compositionally biased region" description="Low complexity" evidence="5">
    <location>
        <begin position="384"/>
        <end position="397"/>
    </location>
</feature>
<evidence type="ECO:0000256" key="2">
    <source>
        <dbReference type="ARBA" id="ARBA00023043"/>
    </source>
</evidence>
<dbReference type="Pfam" id="PF12796">
    <property type="entry name" value="Ank_2"/>
    <property type="match status" value="1"/>
</dbReference>
<sequence length="547" mass="58873">MGQQQSKDELLYQQVSYGNVEGIKALRREGAGLEWIDREGKTPLIAASLTPELFNVAKTLIELGANVNAYRPGRQAGTPLHHAAKRGLENTVKLLLMHGANALVMNDDCQTPLDVARVKGHSNVVRAIEGHICLFSGWLRELFGPGFLEVLAPQLLSRKVWVVVLPCGSRKPIKPLKLELAIYPSLQLDASPVLFQLPFEALCDQKFAKYHCPVPFSISCSMHNEAILDAQPRMVVALWKANLDELNLHQSDPSSQEAEGEGELFSPPKRRGVGLENIGKHALSLHLQVKVTSNNFGGFVMPAKEFHRKPHTGLCLWNCSANGGPNGETFTGKAMPSAFVHDNQTPVVPATAPQAAEDLEMEMAINASIQSASQDRPTLLAHPSSEASSSVSLNNSVGIPVVPSPNASSECAMHETGPEGNPSQPTQNPNYVTSTQTNRIQGSIPSAPPIADDIVEDGPIHYPAIDFTPVDISSPITVDEPARAGERKEDGGASSCVICLDAPVEGACIPCGHMAGCMSCLNEIQAKKWGCPVCRAKIDQVIRLYAV</sequence>
<accession>A0A6A1W4L2</accession>
<keyword evidence="4" id="KW-0862">Zinc</keyword>
<dbReference type="Proteomes" id="UP000516437">
    <property type="component" value="Chromosome 3"/>
</dbReference>
<evidence type="ECO:0000313" key="7">
    <source>
        <dbReference type="EMBL" id="KAB1219256.1"/>
    </source>
</evidence>
<evidence type="ECO:0000256" key="4">
    <source>
        <dbReference type="PROSITE-ProRule" id="PRU00175"/>
    </source>
</evidence>
<dbReference type="PROSITE" id="PS50089">
    <property type="entry name" value="ZF_RING_2"/>
    <property type="match status" value="1"/>
</dbReference>
<dbReference type="InterPro" id="IPR013083">
    <property type="entry name" value="Znf_RING/FYVE/PHD"/>
</dbReference>
<gene>
    <name evidence="7" type="ORF">CJ030_MR3G001261</name>
</gene>
<dbReference type="PROSITE" id="PS50088">
    <property type="entry name" value="ANK_REPEAT"/>
    <property type="match status" value="2"/>
</dbReference>
<evidence type="ECO:0000256" key="5">
    <source>
        <dbReference type="SAM" id="MobiDB-lite"/>
    </source>
</evidence>